<organism evidence="2 3">
    <name type="scientific">Lentibacillus halophilus</name>
    <dbReference type="NCBI Taxonomy" id="295065"/>
    <lineage>
        <taxon>Bacteria</taxon>
        <taxon>Bacillati</taxon>
        <taxon>Bacillota</taxon>
        <taxon>Bacilli</taxon>
        <taxon>Bacillales</taxon>
        <taxon>Bacillaceae</taxon>
        <taxon>Lentibacillus</taxon>
    </lineage>
</organism>
<feature type="transmembrane region" description="Helical" evidence="1">
    <location>
        <begin position="27"/>
        <end position="49"/>
    </location>
</feature>
<protein>
    <submittedName>
        <fullName evidence="2">Uncharacterized protein</fullName>
    </submittedName>
</protein>
<evidence type="ECO:0000313" key="3">
    <source>
        <dbReference type="Proteomes" id="UP001501459"/>
    </source>
</evidence>
<evidence type="ECO:0000256" key="1">
    <source>
        <dbReference type="SAM" id="Phobius"/>
    </source>
</evidence>
<proteinExistence type="predicted"/>
<accession>A0ABN0Z4L8</accession>
<dbReference type="Proteomes" id="UP001501459">
    <property type="component" value="Unassembled WGS sequence"/>
</dbReference>
<reference evidence="2 3" key="1">
    <citation type="journal article" date="2019" name="Int. J. Syst. Evol. Microbiol.">
        <title>The Global Catalogue of Microorganisms (GCM) 10K type strain sequencing project: providing services to taxonomists for standard genome sequencing and annotation.</title>
        <authorList>
            <consortium name="The Broad Institute Genomics Platform"/>
            <consortium name="The Broad Institute Genome Sequencing Center for Infectious Disease"/>
            <person name="Wu L."/>
            <person name="Ma J."/>
        </authorList>
    </citation>
    <scope>NUCLEOTIDE SEQUENCE [LARGE SCALE GENOMIC DNA]</scope>
    <source>
        <strain evidence="2 3">JCM 12149</strain>
    </source>
</reference>
<name>A0ABN0Z4L8_9BACI</name>
<keyword evidence="1" id="KW-0812">Transmembrane</keyword>
<keyword evidence="1" id="KW-0472">Membrane</keyword>
<evidence type="ECO:0000313" key="2">
    <source>
        <dbReference type="EMBL" id="GAA0432838.1"/>
    </source>
</evidence>
<keyword evidence="3" id="KW-1185">Reference proteome</keyword>
<gene>
    <name evidence="2" type="ORF">GCM10008983_06830</name>
</gene>
<dbReference type="EMBL" id="BAAADM010000015">
    <property type="protein sequence ID" value="GAA0432838.1"/>
    <property type="molecule type" value="Genomic_DNA"/>
</dbReference>
<sequence>MRDILPFFFLLLTLVVAFLNLFGLMQLIPLFVTLPALFLSIYLTVYFFTHRNAYRGRFRG</sequence>
<comment type="caution">
    <text evidence="2">The sequence shown here is derived from an EMBL/GenBank/DDBJ whole genome shotgun (WGS) entry which is preliminary data.</text>
</comment>
<keyword evidence="1" id="KW-1133">Transmembrane helix</keyword>